<protein>
    <submittedName>
        <fullName evidence="17">Cytochrome P450 4V2-like</fullName>
    </submittedName>
</protein>
<proteinExistence type="inferred from homology"/>
<gene>
    <name evidence="17" type="primary">LOC112683496</name>
</gene>
<dbReference type="RefSeq" id="XP_025410331.1">
    <property type="nucleotide sequence ID" value="XM_025554546.1"/>
</dbReference>
<keyword evidence="8" id="KW-0256">Endoplasmic reticulum</keyword>
<dbReference type="SMR" id="A0A8B8FIJ7"/>
<dbReference type="CDD" id="cd20628">
    <property type="entry name" value="CYP4"/>
    <property type="match status" value="1"/>
</dbReference>
<evidence type="ECO:0000256" key="6">
    <source>
        <dbReference type="ARBA" id="ARBA00022617"/>
    </source>
</evidence>
<dbReference type="PANTHER" id="PTHR24291">
    <property type="entry name" value="CYTOCHROME P450 FAMILY 4"/>
    <property type="match status" value="1"/>
</dbReference>
<dbReference type="GeneID" id="112683496"/>
<keyword evidence="7 14" id="KW-0479">Metal-binding</keyword>
<evidence type="ECO:0000256" key="15">
    <source>
        <dbReference type="RuleBase" id="RU000461"/>
    </source>
</evidence>
<dbReference type="Gene3D" id="1.10.630.10">
    <property type="entry name" value="Cytochrome P450"/>
    <property type="match status" value="1"/>
</dbReference>
<sequence length="509" mass="59035">MLELNFYELLLVSIITLVSFVVYSRLRKPLEYRQLSSHVPSVTKSIWSEMQFSWNIAMTKPKDLLPFFMELKNQNGLVVHFNIAGEACVMLNDPDDLKILLSSTKHINKSKDYQLLKPWLNEGLLLSSGSKWQSRRKLLTNTFHFKTLDMYNVSINKHSQVLARKLLEASAGDKEIDIMNYITLCSLDMICDTIMGIEVNAQEGKSIEYVKAIKCACRSIIDRIFKFWLWNDFIFKISGSGRDFYKSLKVLHEFTDNVIKMKKESFINSKSQDEQIETSSKKMQKKSFLDILLNVLEENPDQMTEKDIREEVDTFLFEGHDTASITITITLIFLGLNQDIQDKAREEVLEIFGDSDRDVTMDDLNSMKYLEAIVKETLRLYPSVPIYTREIQTTLNIKNYSIPPMTTAFVFPYILHRSDDLYPNPEEFNPERFLNEDNKSRNIFGYLPFSAGPRNCIGQKYAMNQMKTVISTILRKLKFETIGTKEDIKISAQIVIRLDSAPKIKFHKL</sequence>
<feature type="binding site" description="axial binding residue" evidence="14">
    <location>
        <position position="456"/>
    </location>
    <ligand>
        <name>heme</name>
        <dbReference type="ChEBI" id="CHEBI:30413"/>
    </ligand>
    <ligandPart>
        <name>Fe</name>
        <dbReference type="ChEBI" id="CHEBI:18248"/>
    </ligandPart>
</feature>
<evidence type="ECO:0000256" key="4">
    <source>
        <dbReference type="ARBA" id="ARBA00004406"/>
    </source>
</evidence>
<dbReference type="GO" id="GO:0020037">
    <property type="term" value="F:heme binding"/>
    <property type="evidence" value="ECO:0007669"/>
    <property type="project" value="InterPro"/>
</dbReference>
<keyword evidence="11 14" id="KW-0408">Iron</keyword>
<keyword evidence="9" id="KW-0492">Microsome</keyword>
<evidence type="ECO:0000256" key="9">
    <source>
        <dbReference type="ARBA" id="ARBA00022848"/>
    </source>
</evidence>
<comment type="subcellular location">
    <subcellularLocation>
        <location evidence="4">Endoplasmic reticulum membrane</location>
        <topology evidence="4">Peripheral membrane protein</topology>
    </subcellularLocation>
    <subcellularLocation>
        <location evidence="3">Microsome membrane</location>
        <topology evidence="3">Peripheral membrane protein</topology>
    </subcellularLocation>
</comment>
<dbReference type="GO" id="GO:0004497">
    <property type="term" value="F:monooxygenase activity"/>
    <property type="evidence" value="ECO:0007669"/>
    <property type="project" value="UniProtKB-KW"/>
</dbReference>
<comment type="similarity">
    <text evidence="5 15">Belongs to the cytochrome P450 family.</text>
</comment>
<dbReference type="Pfam" id="PF00067">
    <property type="entry name" value="p450"/>
    <property type="match status" value="1"/>
</dbReference>
<evidence type="ECO:0000313" key="17">
    <source>
        <dbReference type="RefSeq" id="XP_025410331.1"/>
    </source>
</evidence>
<dbReference type="Proteomes" id="UP000694846">
    <property type="component" value="Unplaced"/>
</dbReference>
<comment type="cofactor">
    <cofactor evidence="1 14">
        <name>heme</name>
        <dbReference type="ChEBI" id="CHEBI:30413"/>
    </cofactor>
</comment>
<evidence type="ECO:0000256" key="8">
    <source>
        <dbReference type="ARBA" id="ARBA00022824"/>
    </source>
</evidence>
<keyword evidence="16" id="KW-1185">Reference proteome</keyword>
<evidence type="ECO:0000256" key="5">
    <source>
        <dbReference type="ARBA" id="ARBA00010617"/>
    </source>
</evidence>
<dbReference type="GO" id="GO:0016705">
    <property type="term" value="F:oxidoreductase activity, acting on paired donors, with incorporation or reduction of molecular oxygen"/>
    <property type="evidence" value="ECO:0007669"/>
    <property type="project" value="InterPro"/>
</dbReference>
<dbReference type="GO" id="GO:0005506">
    <property type="term" value="F:iron ion binding"/>
    <property type="evidence" value="ECO:0007669"/>
    <property type="project" value="InterPro"/>
</dbReference>
<dbReference type="InterPro" id="IPR001128">
    <property type="entry name" value="Cyt_P450"/>
</dbReference>
<keyword evidence="6 14" id="KW-0349">Heme</keyword>
<dbReference type="OrthoDB" id="1470350at2759"/>
<organism evidence="16 17">
    <name type="scientific">Sipha flava</name>
    <name type="common">yellow sugarcane aphid</name>
    <dbReference type="NCBI Taxonomy" id="143950"/>
    <lineage>
        <taxon>Eukaryota</taxon>
        <taxon>Metazoa</taxon>
        <taxon>Ecdysozoa</taxon>
        <taxon>Arthropoda</taxon>
        <taxon>Hexapoda</taxon>
        <taxon>Insecta</taxon>
        <taxon>Pterygota</taxon>
        <taxon>Neoptera</taxon>
        <taxon>Paraneoptera</taxon>
        <taxon>Hemiptera</taxon>
        <taxon>Sternorrhyncha</taxon>
        <taxon>Aphidomorpha</taxon>
        <taxon>Aphidoidea</taxon>
        <taxon>Aphididae</taxon>
        <taxon>Sipha</taxon>
    </lineage>
</organism>
<dbReference type="PROSITE" id="PS00086">
    <property type="entry name" value="CYTOCHROME_P450"/>
    <property type="match status" value="1"/>
</dbReference>
<dbReference type="PANTHER" id="PTHR24291:SF189">
    <property type="entry name" value="CYTOCHROME P450 4C3-RELATED"/>
    <property type="match status" value="1"/>
</dbReference>
<dbReference type="PRINTS" id="PR00465">
    <property type="entry name" value="EP450IV"/>
</dbReference>
<evidence type="ECO:0000313" key="16">
    <source>
        <dbReference type="Proteomes" id="UP000694846"/>
    </source>
</evidence>
<accession>A0A8B8FIJ7</accession>
<keyword evidence="13" id="KW-0472">Membrane</keyword>
<keyword evidence="12 15" id="KW-0503">Monooxygenase</keyword>
<evidence type="ECO:0000256" key="3">
    <source>
        <dbReference type="ARBA" id="ARBA00004174"/>
    </source>
</evidence>
<dbReference type="GO" id="GO:0005789">
    <property type="term" value="C:endoplasmic reticulum membrane"/>
    <property type="evidence" value="ECO:0007669"/>
    <property type="project" value="UniProtKB-SubCell"/>
</dbReference>
<reference evidence="17" key="1">
    <citation type="submission" date="2025-08" db="UniProtKB">
        <authorList>
            <consortium name="RefSeq"/>
        </authorList>
    </citation>
    <scope>IDENTIFICATION</scope>
    <source>
        <tissue evidence="17">Whole body</tissue>
    </source>
</reference>
<dbReference type="InterPro" id="IPR002403">
    <property type="entry name" value="Cyt_P450_E_grp-IV"/>
</dbReference>
<evidence type="ECO:0000256" key="14">
    <source>
        <dbReference type="PIRSR" id="PIRSR602403-1"/>
    </source>
</evidence>
<evidence type="ECO:0000256" key="1">
    <source>
        <dbReference type="ARBA" id="ARBA00001971"/>
    </source>
</evidence>
<evidence type="ECO:0000256" key="13">
    <source>
        <dbReference type="ARBA" id="ARBA00023136"/>
    </source>
</evidence>
<evidence type="ECO:0000256" key="7">
    <source>
        <dbReference type="ARBA" id="ARBA00022723"/>
    </source>
</evidence>
<dbReference type="AlphaFoldDB" id="A0A8B8FIJ7"/>
<evidence type="ECO:0000256" key="2">
    <source>
        <dbReference type="ARBA" id="ARBA00003690"/>
    </source>
</evidence>
<dbReference type="InterPro" id="IPR036396">
    <property type="entry name" value="Cyt_P450_sf"/>
</dbReference>
<dbReference type="InterPro" id="IPR017972">
    <property type="entry name" value="Cyt_P450_CS"/>
</dbReference>
<name>A0A8B8FIJ7_9HEMI</name>
<evidence type="ECO:0000256" key="11">
    <source>
        <dbReference type="ARBA" id="ARBA00023004"/>
    </source>
</evidence>
<evidence type="ECO:0000256" key="12">
    <source>
        <dbReference type="ARBA" id="ARBA00023033"/>
    </source>
</evidence>
<evidence type="ECO:0000256" key="10">
    <source>
        <dbReference type="ARBA" id="ARBA00023002"/>
    </source>
</evidence>
<dbReference type="InterPro" id="IPR050196">
    <property type="entry name" value="Cytochrome_P450_Monoox"/>
</dbReference>
<comment type="function">
    <text evidence="2">May be involved in the metabolism of insect hormones and in the breakdown of synthetic insecticides.</text>
</comment>
<dbReference type="SUPFAM" id="SSF48264">
    <property type="entry name" value="Cytochrome P450"/>
    <property type="match status" value="1"/>
</dbReference>
<dbReference type="PRINTS" id="PR00385">
    <property type="entry name" value="P450"/>
</dbReference>
<keyword evidence="10 15" id="KW-0560">Oxidoreductase</keyword>